<dbReference type="SUPFAM" id="SSF46785">
    <property type="entry name" value="Winged helix' DNA-binding domain"/>
    <property type="match status" value="1"/>
</dbReference>
<organism evidence="2 3">
    <name type="scientific">Actinomadura vinacea</name>
    <dbReference type="NCBI Taxonomy" id="115336"/>
    <lineage>
        <taxon>Bacteria</taxon>
        <taxon>Bacillati</taxon>
        <taxon>Actinomycetota</taxon>
        <taxon>Actinomycetes</taxon>
        <taxon>Streptosporangiales</taxon>
        <taxon>Thermomonosporaceae</taxon>
        <taxon>Actinomadura</taxon>
    </lineage>
</organism>
<evidence type="ECO:0000256" key="1">
    <source>
        <dbReference type="SAM" id="MobiDB-lite"/>
    </source>
</evidence>
<gene>
    <name evidence="2" type="ORF">GCM10010191_12710</name>
</gene>
<feature type="compositionally biased region" description="Polar residues" evidence="1">
    <location>
        <begin position="349"/>
        <end position="360"/>
    </location>
</feature>
<dbReference type="EMBL" id="BAAARW010000004">
    <property type="protein sequence ID" value="GAA2406187.1"/>
    <property type="molecule type" value="Genomic_DNA"/>
</dbReference>
<feature type="region of interest" description="Disordered" evidence="1">
    <location>
        <begin position="253"/>
        <end position="279"/>
    </location>
</feature>
<name>A0ABN3IL24_9ACTN</name>
<dbReference type="RefSeq" id="WP_344587566.1">
    <property type="nucleotide sequence ID" value="NZ_BAAARW010000004.1"/>
</dbReference>
<feature type="region of interest" description="Disordered" evidence="1">
    <location>
        <begin position="329"/>
        <end position="368"/>
    </location>
</feature>
<feature type="compositionally biased region" description="Basic and acidic residues" evidence="1">
    <location>
        <begin position="138"/>
        <end position="147"/>
    </location>
</feature>
<reference evidence="2 3" key="1">
    <citation type="journal article" date="2019" name="Int. J. Syst. Evol. Microbiol.">
        <title>The Global Catalogue of Microorganisms (GCM) 10K type strain sequencing project: providing services to taxonomists for standard genome sequencing and annotation.</title>
        <authorList>
            <consortium name="The Broad Institute Genomics Platform"/>
            <consortium name="The Broad Institute Genome Sequencing Center for Infectious Disease"/>
            <person name="Wu L."/>
            <person name="Ma J."/>
        </authorList>
    </citation>
    <scope>NUCLEOTIDE SEQUENCE [LARGE SCALE GENOMIC DNA]</scope>
    <source>
        <strain evidence="2 3">JCM 3325</strain>
    </source>
</reference>
<proteinExistence type="predicted"/>
<dbReference type="Proteomes" id="UP001501231">
    <property type="component" value="Unassembled WGS sequence"/>
</dbReference>
<dbReference type="InterPro" id="IPR036390">
    <property type="entry name" value="WH_DNA-bd_sf"/>
</dbReference>
<protein>
    <recommendedName>
        <fullName evidence="4">MarR family transcriptional regulator</fullName>
    </recommendedName>
</protein>
<evidence type="ECO:0000313" key="2">
    <source>
        <dbReference type="EMBL" id="GAA2406187.1"/>
    </source>
</evidence>
<keyword evidence="3" id="KW-1185">Reference proteome</keyword>
<dbReference type="Gene3D" id="1.10.10.10">
    <property type="entry name" value="Winged helix-like DNA-binding domain superfamily/Winged helix DNA-binding domain"/>
    <property type="match status" value="1"/>
</dbReference>
<sequence>MTTATITNITATTTGTGIAETADDVTAFGPATFNPTGAAGTVWGALRTVPDGATVTAIADASGVSRSAVTKALAAFADAGHAVRTPGAKTGRGRTPDIWAPVTGDNGETATTGAVTDAEADTDAETGPDGEDDTDGATEPRPDDESKAAPVASGASSEDALRAAMRILHEEADRRAAAEDALRRACEEEAERRARIDAELAKAHARESTRTLLAELLGVVTTTLAAVTDDDEEKVAAGLEQVAAYASAVRRASRPSATGRVPGQSARPAAGGTRNAPRPLRPAVAEHLHAHPGKEFTPGEIARVLDRSPGAVANALDTLVGHGIAELTCERPRRFRAASSGPDTGGGTDENQPANESGDSGTADAESA</sequence>
<comment type="caution">
    <text evidence="2">The sequence shown here is derived from an EMBL/GenBank/DDBJ whole genome shotgun (WGS) entry which is preliminary data.</text>
</comment>
<accession>A0ABN3IL24</accession>
<evidence type="ECO:0000313" key="3">
    <source>
        <dbReference type="Proteomes" id="UP001501231"/>
    </source>
</evidence>
<evidence type="ECO:0008006" key="4">
    <source>
        <dbReference type="Google" id="ProtNLM"/>
    </source>
</evidence>
<dbReference type="InterPro" id="IPR036388">
    <property type="entry name" value="WH-like_DNA-bd_sf"/>
</dbReference>
<feature type="region of interest" description="Disordered" evidence="1">
    <location>
        <begin position="84"/>
        <end position="158"/>
    </location>
</feature>
<feature type="compositionally biased region" description="Low complexity" evidence="1">
    <location>
        <begin position="107"/>
        <end position="117"/>
    </location>
</feature>
<feature type="compositionally biased region" description="Acidic residues" evidence="1">
    <location>
        <begin position="118"/>
        <end position="136"/>
    </location>
</feature>